<dbReference type="AlphaFoldDB" id="A0A1R3V7M4"/>
<gene>
    <name evidence="1" type="ORF">BQ8794_240099</name>
</gene>
<sequence>MPSGLRWPALVTVPHSAGVSHLVLNHAADLIIHRADASHPNNLIYRFLMILHSATSKPTAMFSSRFCGCTTVTSTRIYYAHLRYQADARRGNRCRGRRQISLLHRAGEARQQPTIPTYRAA</sequence>
<evidence type="ECO:0000313" key="2">
    <source>
        <dbReference type="Proteomes" id="UP000188388"/>
    </source>
</evidence>
<evidence type="ECO:0000313" key="1">
    <source>
        <dbReference type="EMBL" id="SIT55892.1"/>
    </source>
</evidence>
<organism evidence="1 2">
    <name type="scientific">Mesorhizobium prunaredense</name>
    <dbReference type="NCBI Taxonomy" id="1631249"/>
    <lineage>
        <taxon>Bacteria</taxon>
        <taxon>Pseudomonadati</taxon>
        <taxon>Pseudomonadota</taxon>
        <taxon>Alphaproteobacteria</taxon>
        <taxon>Hyphomicrobiales</taxon>
        <taxon>Phyllobacteriaceae</taxon>
        <taxon>Mesorhizobium</taxon>
    </lineage>
</organism>
<dbReference type="EMBL" id="FTPD01000017">
    <property type="protein sequence ID" value="SIT55892.1"/>
    <property type="molecule type" value="Genomic_DNA"/>
</dbReference>
<dbReference type="Proteomes" id="UP000188388">
    <property type="component" value="Unassembled WGS sequence"/>
</dbReference>
<protein>
    <submittedName>
        <fullName evidence="1">Uncharacterized protein</fullName>
    </submittedName>
</protein>
<proteinExistence type="predicted"/>
<name>A0A1R3V7M4_9HYPH</name>
<accession>A0A1R3V7M4</accession>
<keyword evidence="2" id="KW-1185">Reference proteome</keyword>
<dbReference type="STRING" id="1631249.BQ8794_240099"/>
<reference evidence="2" key="1">
    <citation type="submission" date="2017-01" db="EMBL/GenBank/DDBJ databases">
        <authorList>
            <person name="Brunel B."/>
        </authorList>
    </citation>
    <scope>NUCLEOTIDE SEQUENCE [LARGE SCALE GENOMIC DNA]</scope>
</reference>